<dbReference type="SUPFAM" id="SSF57845">
    <property type="entry name" value="B-box zinc-binding domain"/>
    <property type="match status" value="1"/>
</dbReference>
<dbReference type="SMART" id="SM00336">
    <property type="entry name" value="BBOX"/>
    <property type="match status" value="1"/>
</dbReference>
<feature type="coiled-coil region" evidence="4">
    <location>
        <begin position="148"/>
        <end position="197"/>
    </location>
</feature>
<accession>A0AAN8QHS8</accession>
<evidence type="ECO:0000256" key="1">
    <source>
        <dbReference type="ARBA" id="ARBA00022771"/>
    </source>
</evidence>
<keyword evidence="2" id="KW-0862">Zinc</keyword>
<dbReference type="GO" id="GO:0008270">
    <property type="term" value="F:zinc ion binding"/>
    <property type="evidence" value="ECO:0007669"/>
    <property type="project" value="UniProtKB-KW"/>
</dbReference>
<evidence type="ECO:0000256" key="3">
    <source>
        <dbReference type="PROSITE-ProRule" id="PRU00024"/>
    </source>
</evidence>
<dbReference type="InterPro" id="IPR003879">
    <property type="entry name" value="Butyrophylin_SPRY"/>
</dbReference>
<dbReference type="InterPro" id="IPR013320">
    <property type="entry name" value="ConA-like_dom_sf"/>
</dbReference>
<keyword evidence="8" id="KW-1185">Reference proteome</keyword>
<feature type="region of interest" description="Disordered" evidence="5">
    <location>
        <begin position="26"/>
        <end position="54"/>
    </location>
</feature>
<dbReference type="PROSITE" id="PS50119">
    <property type="entry name" value="ZF_BBOX"/>
    <property type="match status" value="1"/>
</dbReference>
<evidence type="ECO:0000256" key="2">
    <source>
        <dbReference type="ARBA" id="ARBA00022833"/>
    </source>
</evidence>
<dbReference type="Gene3D" id="3.30.160.60">
    <property type="entry name" value="Classic Zinc Finger"/>
    <property type="match status" value="1"/>
</dbReference>
<keyword evidence="4" id="KW-0175">Coiled coil</keyword>
<evidence type="ECO:0000313" key="8">
    <source>
        <dbReference type="Proteomes" id="UP001356427"/>
    </source>
</evidence>
<feature type="domain" description="B box-type" evidence="6">
    <location>
        <begin position="82"/>
        <end position="123"/>
    </location>
</feature>
<reference evidence="7 8" key="1">
    <citation type="submission" date="2021-04" db="EMBL/GenBank/DDBJ databases">
        <authorList>
            <person name="De Guttry C."/>
            <person name="Zahm M."/>
            <person name="Klopp C."/>
            <person name="Cabau C."/>
            <person name="Louis A."/>
            <person name="Berthelot C."/>
            <person name="Parey E."/>
            <person name="Roest Crollius H."/>
            <person name="Montfort J."/>
            <person name="Robinson-Rechavi M."/>
            <person name="Bucao C."/>
            <person name="Bouchez O."/>
            <person name="Gislard M."/>
            <person name="Lluch J."/>
            <person name="Milhes M."/>
            <person name="Lampietro C."/>
            <person name="Lopez Roques C."/>
            <person name="Donnadieu C."/>
            <person name="Braasch I."/>
            <person name="Desvignes T."/>
            <person name="Postlethwait J."/>
            <person name="Bobe J."/>
            <person name="Wedekind C."/>
            <person name="Guiguen Y."/>
        </authorList>
    </citation>
    <scope>NUCLEOTIDE SEQUENCE [LARGE SCALE GENOMIC DNA]</scope>
    <source>
        <strain evidence="7">Cs_M1</strain>
        <tissue evidence="7">Blood</tissue>
    </source>
</reference>
<evidence type="ECO:0000259" key="6">
    <source>
        <dbReference type="PROSITE" id="PS50119"/>
    </source>
</evidence>
<dbReference type="PRINTS" id="PR01407">
    <property type="entry name" value="BUTYPHLNCDUF"/>
</dbReference>
<dbReference type="InterPro" id="IPR000315">
    <property type="entry name" value="Znf_B-box"/>
</dbReference>
<dbReference type="SUPFAM" id="SSF49899">
    <property type="entry name" value="Concanavalin A-like lectins/glucanases"/>
    <property type="match status" value="1"/>
</dbReference>
<dbReference type="EMBL" id="JAGTTL010000029">
    <property type="protein sequence ID" value="KAK6298971.1"/>
    <property type="molecule type" value="Genomic_DNA"/>
</dbReference>
<sequence length="348" mass="40639">MLIKERAGDIEEQVSAEFGRLREFLLQEEESEGASAEGEGREAQPIGGGPHTTEQISQLEQTAEQLHIKLQEEEYPAQLRRHEPDLCEKHEEKLKLYCEDDQLAICLVCGMSRGHKTHNVIPINEAFENYKERAGDIEEQVSAEFGRLREFLLQEERVKERVRREKEERLNQLEEALKHTTEQISQLEQTAEQLHIKLQEEEYPAQLRERAGDIEEQVSAEFGRLREFLLQEEERVKERVRREKEERLNQLEEALKHTTEESKILLEERLTNHEESLLHPPHPSRRVGVYLDYGRGVVVFYDAGDMSHLFTFSDATFTEPVFSYFNPWPIINGRNCEPLVIVSLDPEV</sequence>
<keyword evidence="1 3" id="KW-0863">Zinc-finger</keyword>
<dbReference type="Proteomes" id="UP001356427">
    <property type="component" value="Unassembled WGS sequence"/>
</dbReference>
<feature type="coiled-coil region" evidence="4">
    <location>
        <begin position="226"/>
        <end position="268"/>
    </location>
</feature>
<protein>
    <recommendedName>
        <fullName evidence="6">B box-type domain-containing protein</fullName>
    </recommendedName>
</protein>
<organism evidence="7 8">
    <name type="scientific">Coregonus suidteri</name>
    <dbReference type="NCBI Taxonomy" id="861788"/>
    <lineage>
        <taxon>Eukaryota</taxon>
        <taxon>Metazoa</taxon>
        <taxon>Chordata</taxon>
        <taxon>Craniata</taxon>
        <taxon>Vertebrata</taxon>
        <taxon>Euteleostomi</taxon>
        <taxon>Actinopterygii</taxon>
        <taxon>Neopterygii</taxon>
        <taxon>Teleostei</taxon>
        <taxon>Protacanthopterygii</taxon>
        <taxon>Salmoniformes</taxon>
        <taxon>Salmonidae</taxon>
        <taxon>Coregoninae</taxon>
        <taxon>Coregonus</taxon>
    </lineage>
</organism>
<keyword evidence="1 3" id="KW-0479">Metal-binding</keyword>
<evidence type="ECO:0000256" key="5">
    <source>
        <dbReference type="SAM" id="MobiDB-lite"/>
    </source>
</evidence>
<gene>
    <name evidence="7" type="ORF">J4Q44_G00304810</name>
</gene>
<dbReference type="Pfam" id="PF00622">
    <property type="entry name" value="SPRY"/>
    <property type="match status" value="1"/>
</dbReference>
<name>A0AAN8QHS8_9TELE</name>
<dbReference type="InterPro" id="IPR050143">
    <property type="entry name" value="TRIM/RBCC"/>
</dbReference>
<evidence type="ECO:0000313" key="7">
    <source>
        <dbReference type="EMBL" id="KAK6298971.1"/>
    </source>
</evidence>
<evidence type="ECO:0000256" key="4">
    <source>
        <dbReference type="SAM" id="Coils"/>
    </source>
</evidence>
<comment type="caution">
    <text evidence="7">The sequence shown here is derived from an EMBL/GenBank/DDBJ whole genome shotgun (WGS) entry which is preliminary data.</text>
</comment>
<dbReference type="Gene3D" id="2.60.120.920">
    <property type="match status" value="1"/>
</dbReference>
<dbReference type="AlphaFoldDB" id="A0AAN8QHS8"/>
<dbReference type="InterPro" id="IPR003877">
    <property type="entry name" value="SPRY_dom"/>
</dbReference>
<proteinExistence type="predicted"/>
<dbReference type="InterPro" id="IPR043136">
    <property type="entry name" value="B30.2/SPRY_sf"/>
</dbReference>
<dbReference type="PANTHER" id="PTHR24103">
    <property type="entry name" value="E3 UBIQUITIN-PROTEIN LIGASE TRIM"/>
    <property type="match status" value="1"/>
</dbReference>
<dbReference type="Pfam" id="PF00643">
    <property type="entry name" value="zf-B_box"/>
    <property type="match status" value="1"/>
</dbReference>